<evidence type="ECO:0000313" key="5">
    <source>
        <dbReference type="Proteomes" id="UP000019116"/>
    </source>
</evidence>
<reference evidence="4" key="1">
    <citation type="submission" date="2018-08" db="EMBL/GenBank/DDBJ databases">
        <authorList>
            <person name="Rossello M."/>
        </authorList>
    </citation>
    <scope>NUCLEOTIDE SEQUENCE [LARGE SCALE GENOMIC DNA]</scope>
    <source>
        <strain evidence="4">cv. Chinese Spring</strain>
    </source>
</reference>
<accession>A0A3B6CGA0</accession>
<keyword evidence="2" id="KW-1133">Transmembrane helix</keyword>
<feature type="transmembrane region" description="Helical" evidence="2">
    <location>
        <begin position="371"/>
        <end position="390"/>
    </location>
</feature>
<feature type="domain" description="DUF4220" evidence="3">
    <location>
        <begin position="81"/>
        <end position="407"/>
    </location>
</feature>
<feature type="transmembrane region" description="Helical" evidence="2">
    <location>
        <begin position="46"/>
        <end position="66"/>
    </location>
</feature>
<dbReference type="AlphaFoldDB" id="A0A3B6CGA0"/>
<dbReference type="Gramene" id="TraesCS2B02G585900.1">
    <property type="protein sequence ID" value="TraesCS2B02G585900.1"/>
    <property type="gene ID" value="TraesCS2B02G585900"/>
</dbReference>
<evidence type="ECO:0000256" key="2">
    <source>
        <dbReference type="SAM" id="Phobius"/>
    </source>
</evidence>
<dbReference type="OrthoDB" id="1689146at2759"/>
<organism evidence="4">
    <name type="scientific">Triticum aestivum</name>
    <name type="common">Wheat</name>
    <dbReference type="NCBI Taxonomy" id="4565"/>
    <lineage>
        <taxon>Eukaryota</taxon>
        <taxon>Viridiplantae</taxon>
        <taxon>Streptophyta</taxon>
        <taxon>Embryophyta</taxon>
        <taxon>Tracheophyta</taxon>
        <taxon>Spermatophyta</taxon>
        <taxon>Magnoliopsida</taxon>
        <taxon>Liliopsida</taxon>
        <taxon>Poales</taxon>
        <taxon>Poaceae</taxon>
        <taxon>BOP clade</taxon>
        <taxon>Pooideae</taxon>
        <taxon>Triticodae</taxon>
        <taxon>Triticeae</taxon>
        <taxon>Triticinae</taxon>
        <taxon>Triticum</taxon>
    </lineage>
</organism>
<reference evidence="4" key="2">
    <citation type="submission" date="2018-10" db="UniProtKB">
        <authorList>
            <consortium name="EnsemblPlants"/>
        </authorList>
    </citation>
    <scope>IDENTIFICATION</scope>
</reference>
<evidence type="ECO:0000256" key="1">
    <source>
        <dbReference type="SAM" id="MobiDB-lite"/>
    </source>
</evidence>
<dbReference type="Pfam" id="PF04578">
    <property type="entry name" value="DUF594"/>
    <property type="match status" value="1"/>
</dbReference>
<dbReference type="InterPro" id="IPR007658">
    <property type="entry name" value="DUF594"/>
</dbReference>
<feature type="region of interest" description="Disordered" evidence="1">
    <location>
        <begin position="705"/>
        <end position="740"/>
    </location>
</feature>
<feature type="transmembrane region" description="Helical" evidence="2">
    <location>
        <begin position="78"/>
        <end position="101"/>
    </location>
</feature>
<sequence>MGRFGPVENVLRATINLGAQVKTGNSTMEPTKTPSLWTKIWNERDVQIMVLISILLQLFLLSAGFFRRHCRVSCLKFLLVWLVYLASYAVAVSAIGLFSQYEDKYKLRNLESVEHLHALTLPFLWPPFLLLHLGGPDNITALSIEDNNLWTRQFINLTFQLGLALYVFWKSFDLLDSQLLEVAVPLFVAGIIKYWERIWALKRGSRDSLDCRMKNEDPNSPAPAQAQSGDVVASCALNLGLSGRGLLVGRTLLQLGSRAEIEVLSIFPATESTKRKLKIILTELGMIYDMLYTKTMVLHSRTGIMLRCIALVAIVVAYVLLVGNQHMNDQKGRNLALTYQLFLVSIYMEVLSILMVIASPWTRARFNLGTFFSWLSHILCCHTQLILWCLTQSMSNTYMGQFNLADYSMSKKSMSKFISEVYEALGLEKHWRNFWHIKHVEDMSIIIYTLGLLGTDPNHSEGRSRQLNLGLELKDLLNLPFEHTIFRLHIWTELHLSTYSLGGDGVVGEMSLLVAECRKLSNYLMYLMSVCPSMLPVSSVARDFEPLFSEWVRDNHNNLTKAEVLDKYANTVLVGSSPFRDTPASVETLKDLKEVWARLLIYAAGKCPFEEHARQLGNGGVELLTVIGYLMMHQQLGDVGEKVELSPSGFLPVPPQPASLTGHMRVRPSVHLPVPASLQLQPLYAFEFVYDDHRLPTSVKPLSLSLVGPGEPDNPEPSAATQVTPDQSTSQPSTSGGTNVALEIEELAGGHQ</sequence>
<evidence type="ECO:0000313" key="4">
    <source>
        <dbReference type="EnsemblPlants" id="TraesCS2B02G585900.1"/>
    </source>
</evidence>
<dbReference type="GeneID" id="123047375"/>
<proteinExistence type="predicted"/>
<dbReference type="InterPro" id="IPR025315">
    <property type="entry name" value="DUF4220"/>
</dbReference>
<dbReference type="Proteomes" id="UP000019116">
    <property type="component" value="Chromosome 2B"/>
</dbReference>
<dbReference type="RefSeq" id="XP_044326848.1">
    <property type="nucleotide sequence ID" value="XM_044470913.1"/>
</dbReference>
<name>A0A3B6CGA0_WHEAT</name>
<keyword evidence="2" id="KW-0472">Membrane</keyword>
<feature type="compositionally biased region" description="Low complexity" evidence="1">
    <location>
        <begin position="724"/>
        <end position="738"/>
    </location>
</feature>
<feature type="transmembrane region" description="Helical" evidence="2">
    <location>
        <begin position="304"/>
        <end position="323"/>
    </location>
</feature>
<keyword evidence="2" id="KW-0812">Transmembrane</keyword>
<protein>
    <recommendedName>
        <fullName evidence="3">DUF4220 domain-containing protein</fullName>
    </recommendedName>
</protein>
<feature type="transmembrane region" description="Helical" evidence="2">
    <location>
        <begin position="335"/>
        <end position="359"/>
    </location>
</feature>
<keyword evidence="5" id="KW-1185">Reference proteome</keyword>
<dbReference type="PANTHER" id="PTHR31325">
    <property type="entry name" value="OS01G0798800 PROTEIN-RELATED"/>
    <property type="match status" value="1"/>
</dbReference>
<dbReference type="EnsemblPlants" id="TraesCS2B02G585900.1">
    <property type="protein sequence ID" value="TraesCS2B02G585900.1"/>
    <property type="gene ID" value="TraesCS2B02G585900"/>
</dbReference>
<dbReference type="STRING" id="4565.A0A3B6CGA0"/>
<evidence type="ECO:0000259" key="3">
    <source>
        <dbReference type="Pfam" id="PF13968"/>
    </source>
</evidence>
<gene>
    <name evidence="4" type="primary">LOC123047375</name>
</gene>
<dbReference type="Gramene" id="TraesCS2B03G1466000.1">
    <property type="protein sequence ID" value="TraesCS2B03G1466000.1.CDS"/>
    <property type="gene ID" value="TraesCS2B03G1466000"/>
</dbReference>
<dbReference type="Pfam" id="PF13968">
    <property type="entry name" value="DUF4220"/>
    <property type="match status" value="1"/>
</dbReference>